<evidence type="ECO:0000256" key="10">
    <source>
        <dbReference type="HAMAP-Rule" id="MF_00315"/>
    </source>
</evidence>
<keyword evidence="4 10" id="KW-0808">Transferase</keyword>
<dbReference type="PANTHER" id="PTHR43322">
    <property type="entry name" value="1-D-DEOXYXYLULOSE 5-PHOSPHATE SYNTHASE-RELATED"/>
    <property type="match status" value="1"/>
</dbReference>
<dbReference type="UniPathway" id="UPA00064">
    <property type="reaction ID" value="UER00091"/>
</dbReference>
<evidence type="ECO:0000256" key="8">
    <source>
        <dbReference type="ARBA" id="ARBA00023052"/>
    </source>
</evidence>
<keyword evidence="8 10" id="KW-0786">Thiamine pyrophosphate</keyword>
<evidence type="ECO:0000256" key="6">
    <source>
        <dbReference type="ARBA" id="ARBA00022842"/>
    </source>
</evidence>
<dbReference type="GO" id="GO:0030976">
    <property type="term" value="F:thiamine pyrophosphate binding"/>
    <property type="evidence" value="ECO:0007669"/>
    <property type="project" value="UniProtKB-UniRule"/>
</dbReference>
<dbReference type="GO" id="GO:0016114">
    <property type="term" value="P:terpenoid biosynthetic process"/>
    <property type="evidence" value="ECO:0007669"/>
    <property type="project" value="UniProtKB-UniRule"/>
</dbReference>
<dbReference type="InterPro" id="IPR033248">
    <property type="entry name" value="Transketolase_C"/>
</dbReference>
<dbReference type="PANTHER" id="PTHR43322:SF5">
    <property type="entry name" value="1-DEOXY-D-XYLULOSE-5-PHOSPHATE SYNTHASE, CHLOROPLASTIC"/>
    <property type="match status" value="1"/>
</dbReference>
<dbReference type="EC" id="2.2.1.7" evidence="10"/>
<evidence type="ECO:0000313" key="12">
    <source>
        <dbReference type="EMBL" id="RZD18968.1"/>
    </source>
</evidence>
<dbReference type="GO" id="GO:0009228">
    <property type="term" value="P:thiamine biosynthetic process"/>
    <property type="evidence" value="ECO:0007669"/>
    <property type="project" value="UniProtKB-UniRule"/>
</dbReference>
<dbReference type="SUPFAM" id="SSF52922">
    <property type="entry name" value="TK C-terminal domain-like"/>
    <property type="match status" value="1"/>
</dbReference>
<comment type="cofactor">
    <cofactor evidence="10">
        <name>thiamine diphosphate</name>
        <dbReference type="ChEBI" id="CHEBI:58937"/>
    </cofactor>
    <text evidence="10">Binds 1 thiamine pyrophosphate per subunit.</text>
</comment>
<dbReference type="EMBL" id="SGBB01000004">
    <property type="protein sequence ID" value="RZD18968.1"/>
    <property type="molecule type" value="Genomic_DNA"/>
</dbReference>
<keyword evidence="5 10" id="KW-0479">Metal-binding</keyword>
<sequence length="651" mass="72193">MLDNINDVKDIKKINPEDLNLLAKELRKEIISVCSKNGGHLASSLGVVELTIAILKSFDIEKNDKIIWDVGHQSYAYKLLTGRRDKFNSIRKLGGLSGFPSINESKYDFFGTGHAGTSISAALGMAIADDIIKKNLNLNNDGRIIAVIGDASISNGLALEGLNHAGAMKKDIIVILNDNEMSISKSVGAFSNYLNKILTGEIYIKLRNETEKFLKSIPLFGLQFAKLASKTEELFKNMIGPGIIFEELGFTYIGPIDGHNIEYLADTFENIKKIKKPILLHIITQKGKGYKPSEKNPSLFHGISAFDENTGIMLKKTGNITLGETASNFLIKLAKNNKNIIAITAAMTEGTGLANFAKLFPERFFDVGIQEEHAVTFSAGAAANGLKPFFFIYSTFLQRSLDQIIHDVCLQNLPVVFCIDRAGIAGEDGVTHQGIFDLSFLGYIPNLVIMCPKDADELIRMVKSSISYNKPVAIRYPKSEIPYFEMPDPDNIAIIQEGEFETLIDNFEYIIVSIGIQTAMLEKILNEINTDNKNVSGMKSIGLINARFVSPISENLINKIKYAKKIMTVEENVEFSGFGSKIITLLSDNLSNDVLNFKYKIVSLGNNFIEHGSRKEMLSLSGFSEQGFKIMINEFFFSKKKLIDIRYSANL</sequence>
<evidence type="ECO:0000256" key="1">
    <source>
        <dbReference type="ARBA" id="ARBA00004980"/>
    </source>
</evidence>
<dbReference type="GO" id="GO:0019288">
    <property type="term" value="P:isopentenyl diphosphate biosynthetic process, methylerythritol 4-phosphate pathway"/>
    <property type="evidence" value="ECO:0007669"/>
    <property type="project" value="TreeGrafter"/>
</dbReference>
<dbReference type="InterPro" id="IPR005475">
    <property type="entry name" value="Transketolase-like_Pyr-bd"/>
</dbReference>
<name>A0A519BNX5_9DELT</name>
<dbReference type="GO" id="GO:0000287">
    <property type="term" value="F:magnesium ion binding"/>
    <property type="evidence" value="ECO:0007669"/>
    <property type="project" value="UniProtKB-UniRule"/>
</dbReference>
<dbReference type="InterPro" id="IPR005477">
    <property type="entry name" value="Dxylulose-5-P_synthase"/>
</dbReference>
<feature type="binding site" evidence="10">
    <location>
        <position position="150"/>
    </location>
    <ligand>
        <name>Mg(2+)</name>
        <dbReference type="ChEBI" id="CHEBI:18420"/>
    </ligand>
</feature>
<dbReference type="NCBIfam" id="NF003933">
    <property type="entry name" value="PRK05444.2-2"/>
    <property type="match status" value="1"/>
</dbReference>
<comment type="function">
    <text evidence="10">Catalyzes the acyloin condensation reaction between C atoms 2 and 3 of pyruvate and glyceraldehyde 3-phosphate to yield 1-deoxy-D-xylulose-5-phosphate (DXP).</text>
</comment>
<dbReference type="Gene3D" id="3.40.50.970">
    <property type="match status" value="2"/>
</dbReference>
<comment type="caution">
    <text evidence="12">The sequence shown here is derived from an EMBL/GenBank/DDBJ whole genome shotgun (WGS) entry which is preliminary data.</text>
</comment>
<dbReference type="GO" id="GO:0005829">
    <property type="term" value="C:cytosol"/>
    <property type="evidence" value="ECO:0007669"/>
    <property type="project" value="TreeGrafter"/>
</dbReference>
<comment type="cofactor">
    <cofactor evidence="10">
        <name>Mg(2+)</name>
        <dbReference type="ChEBI" id="CHEBI:18420"/>
    </cofactor>
    <text evidence="10">Binds 1 Mg(2+) ion per subunit.</text>
</comment>
<feature type="binding site" evidence="10">
    <location>
        <position position="179"/>
    </location>
    <ligand>
        <name>Mg(2+)</name>
        <dbReference type="ChEBI" id="CHEBI:18420"/>
    </ligand>
</feature>
<dbReference type="Proteomes" id="UP000319296">
    <property type="component" value="Unassembled WGS sequence"/>
</dbReference>
<evidence type="ECO:0000256" key="5">
    <source>
        <dbReference type="ARBA" id="ARBA00022723"/>
    </source>
</evidence>
<feature type="binding site" evidence="10">
    <location>
        <position position="371"/>
    </location>
    <ligand>
        <name>thiamine diphosphate</name>
        <dbReference type="ChEBI" id="CHEBI:58937"/>
    </ligand>
</feature>
<dbReference type="Pfam" id="PF02780">
    <property type="entry name" value="Transketolase_C"/>
    <property type="match status" value="1"/>
</dbReference>
<dbReference type="Pfam" id="PF13292">
    <property type="entry name" value="DXP_synthase_N"/>
    <property type="match status" value="1"/>
</dbReference>
<dbReference type="CDD" id="cd02007">
    <property type="entry name" value="TPP_DXS"/>
    <property type="match status" value="1"/>
</dbReference>
<dbReference type="GO" id="GO:0008661">
    <property type="term" value="F:1-deoxy-D-xylulose-5-phosphate synthase activity"/>
    <property type="evidence" value="ECO:0007669"/>
    <property type="project" value="UniProtKB-UniRule"/>
</dbReference>
<organism evidence="12 13">
    <name type="scientific">Candidatus Acididesulfobacter diazotrophicus</name>
    <dbReference type="NCBI Taxonomy" id="2597226"/>
    <lineage>
        <taxon>Bacteria</taxon>
        <taxon>Deltaproteobacteria</taxon>
        <taxon>Candidatus Acidulodesulfobacterales</taxon>
        <taxon>Candidatus Acididesulfobacter</taxon>
    </lineage>
</organism>
<accession>A0A519BNX5</accession>
<feature type="binding site" evidence="10">
    <location>
        <begin position="113"/>
        <end position="115"/>
    </location>
    <ligand>
        <name>thiamine diphosphate</name>
        <dbReference type="ChEBI" id="CHEBI:58937"/>
    </ligand>
</feature>
<dbReference type="HAMAP" id="MF_00315">
    <property type="entry name" value="DXP_synth"/>
    <property type="match status" value="1"/>
</dbReference>
<dbReference type="Gene3D" id="3.40.50.920">
    <property type="match status" value="1"/>
</dbReference>
<protein>
    <recommendedName>
        <fullName evidence="10">1-deoxy-D-xylulose-5-phosphate synthase</fullName>
        <ecNumber evidence="10">2.2.1.7</ecNumber>
    </recommendedName>
    <alternativeName>
        <fullName evidence="10">1-deoxyxylulose-5-phosphate synthase</fullName>
        <shortName evidence="10">DXP synthase</shortName>
        <shortName evidence="10">DXPS</shortName>
    </alternativeName>
</protein>
<evidence type="ECO:0000256" key="3">
    <source>
        <dbReference type="ARBA" id="ARBA00011738"/>
    </source>
</evidence>
<keyword evidence="6 10" id="KW-0460">Magnesium</keyword>
<gene>
    <name evidence="10 12" type="primary">dxs</name>
    <name evidence="12" type="ORF">EVG15_03605</name>
</gene>
<dbReference type="Pfam" id="PF02779">
    <property type="entry name" value="Transket_pyr"/>
    <property type="match status" value="1"/>
</dbReference>
<feature type="binding site" evidence="10">
    <location>
        <begin position="151"/>
        <end position="152"/>
    </location>
    <ligand>
        <name>thiamine diphosphate</name>
        <dbReference type="ChEBI" id="CHEBI:58937"/>
    </ligand>
</feature>
<dbReference type="InterPro" id="IPR009014">
    <property type="entry name" value="Transketo_C/PFOR_II"/>
</dbReference>
<feature type="binding site" evidence="10">
    <location>
        <position position="72"/>
    </location>
    <ligand>
        <name>thiamine diphosphate</name>
        <dbReference type="ChEBI" id="CHEBI:58937"/>
    </ligand>
</feature>
<evidence type="ECO:0000256" key="4">
    <source>
        <dbReference type="ARBA" id="ARBA00022679"/>
    </source>
</evidence>
<dbReference type="SMART" id="SM00861">
    <property type="entry name" value="Transket_pyr"/>
    <property type="match status" value="1"/>
</dbReference>
<keyword evidence="9 10" id="KW-0414">Isoprene biosynthesis</keyword>
<evidence type="ECO:0000256" key="9">
    <source>
        <dbReference type="ARBA" id="ARBA00023229"/>
    </source>
</evidence>
<dbReference type="NCBIfam" id="TIGR00204">
    <property type="entry name" value="dxs"/>
    <property type="match status" value="1"/>
</dbReference>
<dbReference type="SUPFAM" id="SSF52518">
    <property type="entry name" value="Thiamin diphosphate-binding fold (THDP-binding)"/>
    <property type="match status" value="2"/>
</dbReference>
<dbReference type="InterPro" id="IPR029061">
    <property type="entry name" value="THDP-binding"/>
</dbReference>
<feature type="binding site" evidence="10">
    <location>
        <position position="290"/>
    </location>
    <ligand>
        <name>thiamine diphosphate</name>
        <dbReference type="ChEBI" id="CHEBI:58937"/>
    </ligand>
</feature>
<comment type="catalytic activity">
    <reaction evidence="10">
        <text>D-glyceraldehyde 3-phosphate + pyruvate + H(+) = 1-deoxy-D-xylulose 5-phosphate + CO2</text>
        <dbReference type="Rhea" id="RHEA:12605"/>
        <dbReference type="ChEBI" id="CHEBI:15361"/>
        <dbReference type="ChEBI" id="CHEBI:15378"/>
        <dbReference type="ChEBI" id="CHEBI:16526"/>
        <dbReference type="ChEBI" id="CHEBI:57792"/>
        <dbReference type="ChEBI" id="CHEBI:59776"/>
        <dbReference type="EC" id="2.2.1.7"/>
    </reaction>
</comment>
<proteinExistence type="inferred from homology"/>
<comment type="similarity">
    <text evidence="2 10">Belongs to the transketolase family. DXPS subfamily.</text>
</comment>
<evidence type="ECO:0000256" key="2">
    <source>
        <dbReference type="ARBA" id="ARBA00011081"/>
    </source>
</evidence>
<reference evidence="12 13" key="1">
    <citation type="journal article" date="2019" name="ISME J.">
        <title>Insights into ecological role of a new deltaproteobacterial order Candidatus Acidulodesulfobacterales by metagenomics and metatranscriptomics.</title>
        <authorList>
            <person name="Tan S."/>
            <person name="Liu J."/>
            <person name="Fang Y."/>
            <person name="Hedlund B.P."/>
            <person name="Lian Z.H."/>
            <person name="Huang L.Y."/>
            <person name="Li J.T."/>
            <person name="Huang L.N."/>
            <person name="Li W.J."/>
            <person name="Jiang H.C."/>
            <person name="Dong H.L."/>
            <person name="Shu W.S."/>
        </authorList>
    </citation>
    <scope>NUCLEOTIDE SEQUENCE [LARGE SCALE GENOMIC DNA]</scope>
    <source>
        <strain evidence="12">AP1</strain>
    </source>
</reference>
<comment type="pathway">
    <text evidence="1 10">Metabolic intermediate biosynthesis; 1-deoxy-D-xylulose 5-phosphate biosynthesis; 1-deoxy-D-xylulose 5-phosphate from D-glyceraldehyde 3-phosphate and pyruvate: step 1/1.</text>
</comment>
<evidence type="ECO:0000259" key="11">
    <source>
        <dbReference type="SMART" id="SM00861"/>
    </source>
</evidence>
<comment type="subunit">
    <text evidence="3 10">Homodimer.</text>
</comment>
<dbReference type="CDD" id="cd07033">
    <property type="entry name" value="TPP_PYR_DXS_TK_like"/>
    <property type="match status" value="1"/>
</dbReference>
<keyword evidence="7 10" id="KW-0784">Thiamine biosynthesis</keyword>
<dbReference type="InterPro" id="IPR049557">
    <property type="entry name" value="Transketolase_CS"/>
</dbReference>
<evidence type="ECO:0000256" key="7">
    <source>
        <dbReference type="ARBA" id="ARBA00022977"/>
    </source>
</evidence>
<dbReference type="PROSITE" id="PS00801">
    <property type="entry name" value="TRANSKETOLASE_1"/>
    <property type="match status" value="1"/>
</dbReference>
<feature type="binding site" evidence="10">
    <location>
        <position position="179"/>
    </location>
    <ligand>
        <name>thiamine diphosphate</name>
        <dbReference type="ChEBI" id="CHEBI:58937"/>
    </ligand>
</feature>
<dbReference type="AlphaFoldDB" id="A0A519BNX5"/>
<evidence type="ECO:0000313" key="13">
    <source>
        <dbReference type="Proteomes" id="UP000319296"/>
    </source>
</evidence>
<feature type="domain" description="Transketolase-like pyrimidine-binding" evidence="11">
    <location>
        <begin position="320"/>
        <end position="483"/>
    </location>
</feature>